<dbReference type="InterPro" id="IPR030960">
    <property type="entry name" value="DHQS/DOIS_N"/>
</dbReference>
<evidence type="ECO:0000256" key="15">
    <source>
        <dbReference type="ARBA" id="ARBA00023027"/>
    </source>
</evidence>
<comment type="cofactor">
    <cofactor evidence="2">
        <name>NAD(+)</name>
        <dbReference type="ChEBI" id="CHEBI:57540"/>
    </cofactor>
</comment>
<dbReference type="GO" id="GO:0046872">
    <property type="term" value="F:metal ion binding"/>
    <property type="evidence" value="ECO:0007669"/>
    <property type="project" value="UniProtKB-KW"/>
</dbReference>
<dbReference type="InterPro" id="IPR050071">
    <property type="entry name" value="Dehydroquinate_synthase"/>
</dbReference>
<evidence type="ECO:0000256" key="17">
    <source>
        <dbReference type="ARBA" id="ARBA00023239"/>
    </source>
</evidence>
<keyword evidence="12" id="KW-0479">Metal-binding</keyword>
<evidence type="ECO:0000313" key="22">
    <source>
        <dbReference type="EMBL" id="EHB92302.1"/>
    </source>
</evidence>
<keyword evidence="16" id="KW-0057">Aromatic amino acid biosynthesis</keyword>
<keyword evidence="17" id="KW-0456">Lyase</keyword>
<dbReference type="Pfam" id="PF24621">
    <property type="entry name" value="DHQS_C"/>
    <property type="match status" value="1"/>
</dbReference>
<gene>
    <name evidence="22" type="ORF">HMPREF9450_01167</name>
</gene>
<feature type="domain" description="3-dehydroquinate synthase N-terminal" evidence="20">
    <location>
        <begin position="60"/>
        <end position="170"/>
    </location>
</feature>
<dbReference type="Gene3D" id="1.20.1090.10">
    <property type="entry name" value="Dehydroquinate synthase-like - alpha domain"/>
    <property type="match status" value="1"/>
</dbReference>
<comment type="cofactor">
    <cofactor evidence="3">
        <name>Co(2+)</name>
        <dbReference type="ChEBI" id="CHEBI:48828"/>
    </cofactor>
</comment>
<dbReference type="InterPro" id="IPR056179">
    <property type="entry name" value="DHQS_C"/>
</dbReference>
<dbReference type="SUPFAM" id="SSF56796">
    <property type="entry name" value="Dehydroquinate synthase-like"/>
    <property type="match status" value="1"/>
</dbReference>
<evidence type="ECO:0000256" key="13">
    <source>
        <dbReference type="ARBA" id="ARBA00022741"/>
    </source>
</evidence>
<dbReference type="Pfam" id="PF01761">
    <property type="entry name" value="DHQ_synthase"/>
    <property type="match status" value="1"/>
</dbReference>
<dbReference type="RefSeq" id="WP_009133973.1">
    <property type="nucleotide sequence ID" value="NZ_CP102250.1"/>
</dbReference>
<comment type="pathway">
    <text evidence="6">Metabolic intermediate biosynthesis; chorismate biosynthesis; chorismate from D-erythrose 4-phosphate and phosphoenolpyruvate: step 2/7.</text>
</comment>
<evidence type="ECO:0000256" key="11">
    <source>
        <dbReference type="ARBA" id="ARBA00022605"/>
    </source>
</evidence>
<keyword evidence="11" id="KW-0028">Amino-acid biosynthesis</keyword>
<reference evidence="22 23" key="1">
    <citation type="submission" date="2011-08" db="EMBL/GenBank/DDBJ databases">
        <title>The Genome Sequence of Alistipes indistinctus YIT 12060.</title>
        <authorList>
            <consortium name="The Broad Institute Genome Sequencing Platform"/>
            <person name="Earl A."/>
            <person name="Ward D."/>
            <person name="Feldgarden M."/>
            <person name="Gevers D."/>
            <person name="Morotomi M."/>
            <person name="Young S.K."/>
            <person name="Zeng Q."/>
            <person name="Gargeya S."/>
            <person name="Fitzgerald M."/>
            <person name="Haas B."/>
            <person name="Abouelleil A."/>
            <person name="Alvarado L."/>
            <person name="Arachchi H.M."/>
            <person name="Berlin A."/>
            <person name="Brown A."/>
            <person name="Chapman S.B."/>
            <person name="Chen Z."/>
            <person name="Dunbar C."/>
            <person name="Freedman E."/>
            <person name="Gearin G."/>
            <person name="Gellesch M."/>
            <person name="Goldberg J."/>
            <person name="Griggs A."/>
            <person name="Gujja S."/>
            <person name="Heiman D."/>
            <person name="Howarth C."/>
            <person name="Larson L."/>
            <person name="Lui A."/>
            <person name="MacDonald P.J.P."/>
            <person name="Montmayeur A."/>
            <person name="Murphy C."/>
            <person name="Neiman D."/>
            <person name="Pearson M."/>
            <person name="Priest M."/>
            <person name="Roberts A."/>
            <person name="Saif S."/>
            <person name="Shea T."/>
            <person name="Shenoy N."/>
            <person name="Sisk P."/>
            <person name="Stolte C."/>
            <person name="Sykes S."/>
            <person name="Wortman J."/>
            <person name="Nusbaum C."/>
            <person name="Birren B."/>
        </authorList>
    </citation>
    <scope>NUCLEOTIDE SEQUENCE [LARGE SCALE GENOMIC DNA]</scope>
    <source>
        <strain evidence="22 23">YIT 12060</strain>
    </source>
</reference>
<comment type="subcellular location">
    <subcellularLocation>
        <location evidence="5">Cytoplasm</location>
    </subcellularLocation>
</comment>
<evidence type="ECO:0000256" key="16">
    <source>
        <dbReference type="ARBA" id="ARBA00023141"/>
    </source>
</evidence>
<comment type="caution">
    <text evidence="22">The sequence shown here is derived from an EMBL/GenBank/DDBJ whole genome shotgun (WGS) entry which is preliminary data.</text>
</comment>
<keyword evidence="23" id="KW-1185">Reference proteome</keyword>
<dbReference type="GO" id="GO:0003856">
    <property type="term" value="F:3-dehydroquinate synthase activity"/>
    <property type="evidence" value="ECO:0007669"/>
    <property type="project" value="UniProtKB-UniRule"/>
</dbReference>
<keyword evidence="13" id="KW-0547">Nucleotide-binding</keyword>
<dbReference type="GO" id="GO:0009073">
    <property type="term" value="P:aromatic amino acid family biosynthetic process"/>
    <property type="evidence" value="ECO:0007669"/>
    <property type="project" value="UniProtKB-KW"/>
</dbReference>
<proteinExistence type="inferred from homology"/>
<evidence type="ECO:0000256" key="10">
    <source>
        <dbReference type="ARBA" id="ARBA00022490"/>
    </source>
</evidence>
<dbReference type="GeneID" id="92815805"/>
<dbReference type="GO" id="GO:0005737">
    <property type="term" value="C:cytoplasm"/>
    <property type="evidence" value="ECO:0007669"/>
    <property type="project" value="UniProtKB-SubCell"/>
</dbReference>
<dbReference type="OrthoDB" id="9806583at2"/>
<keyword evidence="10" id="KW-0963">Cytoplasm</keyword>
<evidence type="ECO:0000256" key="5">
    <source>
        <dbReference type="ARBA" id="ARBA00004496"/>
    </source>
</evidence>
<evidence type="ECO:0000256" key="9">
    <source>
        <dbReference type="ARBA" id="ARBA00017684"/>
    </source>
</evidence>
<evidence type="ECO:0000259" key="21">
    <source>
        <dbReference type="Pfam" id="PF24621"/>
    </source>
</evidence>
<dbReference type="HOGENOM" id="CLU_001201_0_1_10"/>
<keyword evidence="15" id="KW-0520">NAD</keyword>
<dbReference type="InterPro" id="IPR030963">
    <property type="entry name" value="DHQ_synth_fam"/>
</dbReference>
<dbReference type="GO" id="GO:0000166">
    <property type="term" value="F:nucleotide binding"/>
    <property type="evidence" value="ECO:0007669"/>
    <property type="project" value="UniProtKB-KW"/>
</dbReference>
<evidence type="ECO:0000256" key="2">
    <source>
        <dbReference type="ARBA" id="ARBA00001911"/>
    </source>
</evidence>
<dbReference type="eggNOG" id="COG0337">
    <property type="taxonomic scope" value="Bacteria"/>
</dbReference>
<dbReference type="Proteomes" id="UP000006008">
    <property type="component" value="Unassembled WGS sequence"/>
</dbReference>
<comment type="similarity">
    <text evidence="7">Belongs to the sugar phosphate cyclases superfamily. Dehydroquinate synthase family.</text>
</comment>
<sequence length="343" mass="37453">MKQTIEVQRPGKSPSRVVIGDVINSLENYLPEGKRVVVIADEHVFHAYRPIIGAYDYCLIGLGETNKTLTTAQKLYGELLALGADRSTFILGFGGGIVTDIAGFVASTYMRGLPFGFVASTLLAQVDASVGGKNGVNFEGYKNMVGTFNQPDFVLCDLSLLQTLPEREFRAGLAEIVKAGLIADPGLFELFERHTLQEFRTDRALLLDAVTRAVHVKADIVARDEQEHGDRRKLNLGHTFAHAVEKSSREFLHGEAVAIGLVMIAALSEQNGMLSPADAARIRTVVEKMGLPLASGIELPRLLQALKLDKKKESKSVNFVLMNGVGDCLIRPFSFDEIDKIVL</sequence>
<dbReference type="CDD" id="cd08195">
    <property type="entry name" value="DHQS"/>
    <property type="match status" value="1"/>
</dbReference>
<organism evidence="22 23">
    <name type="scientific">Alistipes indistinctus YIT 12060</name>
    <dbReference type="NCBI Taxonomy" id="742725"/>
    <lineage>
        <taxon>Bacteria</taxon>
        <taxon>Pseudomonadati</taxon>
        <taxon>Bacteroidota</taxon>
        <taxon>Bacteroidia</taxon>
        <taxon>Bacteroidales</taxon>
        <taxon>Rikenellaceae</taxon>
        <taxon>Alistipes</taxon>
    </lineage>
</organism>
<comment type="function">
    <text evidence="4">Catalyzes the conversion of 3-deoxy-D-arabino-heptulosonate 7-phosphate (DAHP) to dehydroquinate (DHQ).</text>
</comment>
<dbReference type="GO" id="GO:0009423">
    <property type="term" value="P:chorismate biosynthetic process"/>
    <property type="evidence" value="ECO:0007669"/>
    <property type="project" value="UniProtKB-UniRule"/>
</dbReference>
<evidence type="ECO:0000256" key="8">
    <source>
        <dbReference type="ARBA" id="ARBA00013031"/>
    </source>
</evidence>
<evidence type="ECO:0000256" key="4">
    <source>
        <dbReference type="ARBA" id="ARBA00003485"/>
    </source>
</evidence>
<dbReference type="GO" id="GO:0008652">
    <property type="term" value="P:amino acid biosynthetic process"/>
    <property type="evidence" value="ECO:0007669"/>
    <property type="project" value="UniProtKB-KW"/>
</dbReference>
<evidence type="ECO:0000256" key="19">
    <source>
        <dbReference type="NCBIfam" id="TIGR01357"/>
    </source>
</evidence>
<dbReference type="NCBIfam" id="TIGR01357">
    <property type="entry name" value="aroB"/>
    <property type="match status" value="1"/>
</dbReference>
<evidence type="ECO:0000259" key="20">
    <source>
        <dbReference type="Pfam" id="PF01761"/>
    </source>
</evidence>
<dbReference type="PANTHER" id="PTHR43622:SF7">
    <property type="entry name" value="3-DEHYDROQUINATE SYNTHASE, CHLOROPLASTIC"/>
    <property type="match status" value="1"/>
</dbReference>
<name>G5H8A7_9BACT</name>
<dbReference type="AlphaFoldDB" id="G5H8A7"/>
<dbReference type="EMBL" id="ADLD01000011">
    <property type="protein sequence ID" value="EHB92302.1"/>
    <property type="molecule type" value="Genomic_DNA"/>
</dbReference>
<feature type="domain" description="3-dehydroquinate synthase C-terminal" evidence="21">
    <location>
        <begin position="172"/>
        <end position="312"/>
    </location>
</feature>
<dbReference type="STRING" id="742725.HMPREF9450_01167"/>
<dbReference type="Gene3D" id="3.40.50.1970">
    <property type="match status" value="1"/>
</dbReference>
<evidence type="ECO:0000256" key="18">
    <source>
        <dbReference type="ARBA" id="ARBA00023285"/>
    </source>
</evidence>
<keyword evidence="18" id="KW-0170">Cobalt</keyword>
<evidence type="ECO:0000313" key="23">
    <source>
        <dbReference type="Proteomes" id="UP000006008"/>
    </source>
</evidence>
<evidence type="ECO:0000256" key="6">
    <source>
        <dbReference type="ARBA" id="ARBA00004661"/>
    </source>
</evidence>
<evidence type="ECO:0000256" key="12">
    <source>
        <dbReference type="ARBA" id="ARBA00022723"/>
    </source>
</evidence>
<keyword evidence="14" id="KW-0862">Zinc</keyword>
<dbReference type="PANTHER" id="PTHR43622">
    <property type="entry name" value="3-DEHYDROQUINATE SYNTHASE"/>
    <property type="match status" value="1"/>
</dbReference>
<evidence type="ECO:0000256" key="14">
    <source>
        <dbReference type="ARBA" id="ARBA00022833"/>
    </source>
</evidence>
<protein>
    <recommendedName>
        <fullName evidence="9 19">3-dehydroquinate synthase</fullName>
        <ecNumber evidence="8 19">4.2.3.4</ecNumber>
    </recommendedName>
</protein>
<comment type="catalytic activity">
    <reaction evidence="1">
        <text>7-phospho-2-dehydro-3-deoxy-D-arabino-heptonate = 3-dehydroquinate + phosphate</text>
        <dbReference type="Rhea" id="RHEA:21968"/>
        <dbReference type="ChEBI" id="CHEBI:32364"/>
        <dbReference type="ChEBI" id="CHEBI:43474"/>
        <dbReference type="ChEBI" id="CHEBI:58394"/>
        <dbReference type="EC" id="4.2.3.4"/>
    </reaction>
</comment>
<dbReference type="EC" id="4.2.3.4" evidence="8 19"/>
<dbReference type="InterPro" id="IPR016037">
    <property type="entry name" value="DHQ_synth_AroB"/>
</dbReference>
<dbReference type="PATRIC" id="fig|742725.3.peg.1236"/>
<evidence type="ECO:0000256" key="7">
    <source>
        <dbReference type="ARBA" id="ARBA00005412"/>
    </source>
</evidence>
<evidence type="ECO:0000256" key="1">
    <source>
        <dbReference type="ARBA" id="ARBA00001393"/>
    </source>
</evidence>
<dbReference type="PIRSF" id="PIRSF001455">
    <property type="entry name" value="DHQ_synth"/>
    <property type="match status" value="1"/>
</dbReference>
<accession>G5H8A7</accession>
<evidence type="ECO:0000256" key="3">
    <source>
        <dbReference type="ARBA" id="ARBA00001941"/>
    </source>
</evidence>